<sequence>MNRKQFMEELSQLLIGISEEERVEALQYYEDYFDDAGAENEQQVIEELGTPQKVASTICLNLEPGSEQNGEFTESGFQDERFEEKATPAARSPRTKEGDTYSYNEAFGEQDYHSSYNNMGQGQKPWTSKTLKIILIIAIILVGAPVVVPVGIGIVAAVLGLVIAAFAVFAGLVVASVGIGIAGIAVAVLGIVAAVGFPSAMIMVGVGLIMLALGLVATVATVRLCMVMYPAIFRIFVNICRWPFYRGKAVGNV</sequence>
<comment type="caution">
    <text evidence="2">The sequence shown here is derived from an EMBL/GenBank/DDBJ whole genome shotgun (WGS) entry which is preliminary data.</text>
</comment>
<feature type="transmembrane region" description="Helical" evidence="1">
    <location>
        <begin position="133"/>
        <end position="166"/>
    </location>
</feature>
<evidence type="ECO:0000313" key="2">
    <source>
        <dbReference type="EMBL" id="MBC5683641.1"/>
    </source>
</evidence>
<evidence type="ECO:0000256" key="1">
    <source>
        <dbReference type="SAM" id="Phobius"/>
    </source>
</evidence>
<proteinExistence type="predicted"/>
<dbReference type="EMBL" id="JACOPE010000001">
    <property type="protein sequence ID" value="MBC5683641.1"/>
    <property type="molecule type" value="Genomic_DNA"/>
</dbReference>
<organism evidence="2 3">
    <name type="scientific">Ruminococcus hominis</name>
    <dbReference type="NCBI Taxonomy" id="2763065"/>
    <lineage>
        <taxon>Bacteria</taxon>
        <taxon>Bacillati</taxon>
        <taxon>Bacillota</taxon>
        <taxon>Clostridia</taxon>
        <taxon>Eubacteriales</taxon>
        <taxon>Oscillospiraceae</taxon>
        <taxon>Ruminococcus</taxon>
    </lineage>
</organism>
<dbReference type="RefSeq" id="WP_186865065.1">
    <property type="nucleotide sequence ID" value="NZ_JACOPE010000001.1"/>
</dbReference>
<dbReference type="Proteomes" id="UP000631576">
    <property type="component" value="Unassembled WGS sequence"/>
</dbReference>
<keyword evidence="1" id="KW-0812">Transmembrane</keyword>
<keyword evidence="1" id="KW-0472">Membrane</keyword>
<reference evidence="2 3" key="1">
    <citation type="submission" date="2020-08" db="EMBL/GenBank/DDBJ databases">
        <title>Genome public.</title>
        <authorList>
            <person name="Liu C."/>
            <person name="Sun Q."/>
        </authorList>
    </citation>
    <scope>NUCLEOTIDE SEQUENCE [LARGE SCALE GENOMIC DNA]</scope>
    <source>
        <strain evidence="2 3">NSJ-13</strain>
    </source>
</reference>
<evidence type="ECO:0000313" key="3">
    <source>
        <dbReference type="Proteomes" id="UP000631576"/>
    </source>
</evidence>
<dbReference type="Pfam" id="PF22564">
    <property type="entry name" value="HAAS"/>
    <property type="match status" value="1"/>
</dbReference>
<feature type="transmembrane region" description="Helical" evidence="1">
    <location>
        <begin position="226"/>
        <end position="244"/>
    </location>
</feature>
<gene>
    <name evidence="2" type="ORF">H8S40_08695</name>
</gene>
<keyword evidence="1" id="KW-1133">Transmembrane helix</keyword>
<name>A0ABR7GA67_9FIRM</name>
<accession>A0ABR7GA67</accession>
<protein>
    <submittedName>
        <fullName evidence="2">DUF1700 domain-containing protein</fullName>
    </submittedName>
</protein>
<keyword evidence="3" id="KW-1185">Reference proteome</keyword>